<feature type="transmembrane region" description="Helical" evidence="1">
    <location>
        <begin position="108"/>
        <end position="125"/>
    </location>
</feature>
<dbReference type="EMBL" id="KQ434777">
    <property type="protein sequence ID" value="KZC04187.1"/>
    <property type="molecule type" value="Genomic_DNA"/>
</dbReference>
<evidence type="ECO:0000256" key="1">
    <source>
        <dbReference type="SAM" id="Phobius"/>
    </source>
</evidence>
<dbReference type="STRING" id="178035.A0A154NX36"/>
<dbReference type="InterPro" id="IPR037185">
    <property type="entry name" value="EmrE-like"/>
</dbReference>
<dbReference type="Gene3D" id="1.10.3730.20">
    <property type="match status" value="1"/>
</dbReference>
<dbReference type="OrthoDB" id="5854584at2759"/>
<proteinExistence type="predicted"/>
<dbReference type="PANTHER" id="PTHR31965">
    <property type="entry name" value="TRANSMEMBRANE PROTEIN 42"/>
    <property type="match status" value="1"/>
</dbReference>
<protein>
    <recommendedName>
        <fullName evidence="4">Transmembrane protein 42</fullName>
    </recommendedName>
</protein>
<evidence type="ECO:0000313" key="3">
    <source>
        <dbReference type="Proteomes" id="UP000076502"/>
    </source>
</evidence>
<name>A0A154NX36_DUFNO</name>
<evidence type="ECO:0008006" key="4">
    <source>
        <dbReference type="Google" id="ProtNLM"/>
    </source>
</evidence>
<dbReference type="PANTHER" id="PTHR31965:SF1">
    <property type="entry name" value="TRANSMEMBRANE PROTEIN 42"/>
    <property type="match status" value="1"/>
</dbReference>
<organism evidence="2 3">
    <name type="scientific">Dufourea novaeangliae</name>
    <name type="common">Sweat bee</name>
    <dbReference type="NCBI Taxonomy" id="178035"/>
    <lineage>
        <taxon>Eukaryota</taxon>
        <taxon>Metazoa</taxon>
        <taxon>Ecdysozoa</taxon>
        <taxon>Arthropoda</taxon>
        <taxon>Hexapoda</taxon>
        <taxon>Insecta</taxon>
        <taxon>Pterygota</taxon>
        <taxon>Neoptera</taxon>
        <taxon>Endopterygota</taxon>
        <taxon>Hymenoptera</taxon>
        <taxon>Apocrita</taxon>
        <taxon>Aculeata</taxon>
        <taxon>Apoidea</taxon>
        <taxon>Anthophila</taxon>
        <taxon>Halictidae</taxon>
        <taxon>Rophitinae</taxon>
        <taxon>Dufourea</taxon>
    </lineage>
</organism>
<evidence type="ECO:0000313" key="2">
    <source>
        <dbReference type="EMBL" id="KZC04187.1"/>
    </source>
</evidence>
<feature type="transmembrane region" description="Helical" evidence="1">
    <location>
        <begin position="82"/>
        <end position="102"/>
    </location>
</feature>
<feature type="transmembrane region" description="Helical" evidence="1">
    <location>
        <begin position="48"/>
        <end position="70"/>
    </location>
</feature>
<keyword evidence="1" id="KW-1133">Transmembrane helix</keyword>
<keyword evidence="1" id="KW-0472">Membrane</keyword>
<accession>A0A154NX36</accession>
<feature type="transmembrane region" description="Helical" evidence="1">
    <location>
        <begin position="17"/>
        <end position="36"/>
    </location>
</feature>
<gene>
    <name evidence="2" type="ORF">WN55_02076</name>
</gene>
<keyword evidence="1" id="KW-0812">Transmembrane</keyword>
<dbReference type="Proteomes" id="UP000076502">
    <property type="component" value="Unassembled WGS sequence"/>
</dbReference>
<sequence length="141" mass="14652">MSPTATRINEKQQGGRVGLAVVAGFFATVGSMLGKLAGNAGMDSVVGFLLKGILLVLMVTSNTVGCTFFVKALNASGSSLPCTIASAATSYVCSALAGSLIFNESTSMTWWCGISLVILGLFFICHSPTKTDYTPSKLKKQ</sequence>
<reference evidence="2 3" key="1">
    <citation type="submission" date="2015-07" db="EMBL/GenBank/DDBJ databases">
        <title>The genome of Dufourea novaeangliae.</title>
        <authorList>
            <person name="Pan H."/>
            <person name="Kapheim K."/>
        </authorList>
    </citation>
    <scope>NUCLEOTIDE SEQUENCE [LARGE SCALE GENOMIC DNA]</scope>
    <source>
        <strain evidence="2">0120121106</strain>
        <tissue evidence="2">Whole body</tissue>
    </source>
</reference>
<keyword evidence="3" id="KW-1185">Reference proteome</keyword>
<dbReference type="InterPro" id="IPR039632">
    <property type="entry name" value="TMEM42"/>
</dbReference>
<dbReference type="AlphaFoldDB" id="A0A154NX36"/>
<dbReference type="SUPFAM" id="SSF103481">
    <property type="entry name" value="Multidrug resistance efflux transporter EmrE"/>
    <property type="match status" value="1"/>
</dbReference>